<keyword evidence="2" id="KW-1185">Reference proteome</keyword>
<dbReference type="InterPro" id="IPR045684">
    <property type="entry name" value="DUF6191"/>
</dbReference>
<accession>A0A7W7U436</accession>
<gene>
    <name evidence="1" type="ORF">GGE06_005567</name>
</gene>
<comment type="caution">
    <text evidence="1">The sequence shown here is derived from an EMBL/GenBank/DDBJ whole genome shotgun (WGS) entry which is preliminary data.</text>
</comment>
<protein>
    <submittedName>
        <fullName evidence="1">Uncharacterized protein</fullName>
    </submittedName>
</protein>
<organism evidence="1 2">
    <name type="scientific">Streptomyces nymphaeiformis</name>
    <dbReference type="NCBI Taxonomy" id="2663842"/>
    <lineage>
        <taxon>Bacteria</taxon>
        <taxon>Bacillati</taxon>
        <taxon>Actinomycetota</taxon>
        <taxon>Actinomycetes</taxon>
        <taxon>Kitasatosporales</taxon>
        <taxon>Streptomycetaceae</taxon>
        <taxon>Streptomyces</taxon>
    </lineage>
</organism>
<dbReference type="AlphaFoldDB" id="A0A7W7U436"/>
<dbReference type="EMBL" id="JACHJY010000008">
    <property type="protein sequence ID" value="MBB4984621.1"/>
    <property type="molecule type" value="Genomic_DNA"/>
</dbReference>
<proteinExistence type="predicted"/>
<sequence>MVMMVSLMVTAVIVLIPFLLAAARHMVLRTGRPKWVRRVLAARAKEGADGAGVTVTDELLSFLNPGKRVQIERRQEERLVRHDVQDGAPRRVGVDLDRGTAVIRPGGDRG</sequence>
<name>A0A7W7U436_9ACTN</name>
<evidence type="ECO:0000313" key="2">
    <source>
        <dbReference type="Proteomes" id="UP000582643"/>
    </source>
</evidence>
<dbReference type="RefSeq" id="WP_116157957.1">
    <property type="nucleotide sequence ID" value="NZ_JACHJY010000008.1"/>
</dbReference>
<reference evidence="1 2" key="1">
    <citation type="submission" date="2020-08" db="EMBL/GenBank/DDBJ databases">
        <title>Genomic Encyclopedia of Type Strains, Phase III (KMG-III): the genomes of soil and plant-associated and newly described type strains.</title>
        <authorList>
            <person name="Whitman W."/>
        </authorList>
    </citation>
    <scope>NUCLEOTIDE SEQUENCE [LARGE SCALE GENOMIC DNA]</scope>
    <source>
        <strain evidence="1 2">SFB5A</strain>
    </source>
</reference>
<dbReference type="Proteomes" id="UP000582643">
    <property type="component" value="Unassembled WGS sequence"/>
</dbReference>
<dbReference type="Pfam" id="PF19690">
    <property type="entry name" value="DUF6191"/>
    <property type="match status" value="1"/>
</dbReference>
<evidence type="ECO:0000313" key="1">
    <source>
        <dbReference type="EMBL" id="MBB4984621.1"/>
    </source>
</evidence>